<comment type="caution">
    <text evidence="2">The sequence shown here is derived from an EMBL/GenBank/DDBJ whole genome shotgun (WGS) entry which is preliminary data.</text>
</comment>
<gene>
    <name evidence="2" type="ORF">GCM10017586_20390</name>
</gene>
<organism evidence="2 3">
    <name type="scientific">Microbacterium imperiale</name>
    <dbReference type="NCBI Taxonomy" id="33884"/>
    <lineage>
        <taxon>Bacteria</taxon>
        <taxon>Bacillati</taxon>
        <taxon>Actinomycetota</taxon>
        <taxon>Actinomycetes</taxon>
        <taxon>Micrococcales</taxon>
        <taxon>Microbacteriaceae</taxon>
        <taxon>Microbacterium</taxon>
    </lineage>
</organism>
<evidence type="ECO:0000313" key="3">
    <source>
        <dbReference type="Proteomes" id="UP001142317"/>
    </source>
</evidence>
<evidence type="ECO:0000256" key="1">
    <source>
        <dbReference type="SAM" id="MobiDB-lite"/>
    </source>
</evidence>
<dbReference type="EMBL" id="BSEO01000014">
    <property type="protein sequence ID" value="GLJ80356.1"/>
    <property type="molecule type" value="Genomic_DNA"/>
</dbReference>
<sequence length="222" mass="23939">MRVELTDVAKGRRDLALPPTSLVYRTGHATLAIAETEQRPTVLGLIASGRMRPDAGTVRVDGARASRALRHRTALIDAPDVSDPPPNVSTAGMVGEELMFAGRLADPLSARRWLDEHDLRALARVPIGDVTATDRVRLMLELAALRPGIEGLVLVSPDRHGGDPHAWWQLANEFADRGHAVLVIAGQAAANLITDTAESSSPRRRPHPSGIRLRGARPKAVR</sequence>
<keyword evidence="2" id="KW-0067">ATP-binding</keyword>
<name>A0A9W6M3U0_9MICO</name>
<proteinExistence type="predicted"/>
<accession>A0A9W6M3U0</accession>
<dbReference type="RefSeq" id="WP_210006606.1">
    <property type="nucleotide sequence ID" value="NZ_BSEO01000014.1"/>
</dbReference>
<feature type="region of interest" description="Disordered" evidence="1">
    <location>
        <begin position="194"/>
        <end position="222"/>
    </location>
</feature>
<dbReference type="GO" id="GO:0005524">
    <property type="term" value="F:ATP binding"/>
    <property type="evidence" value="ECO:0007669"/>
    <property type="project" value="UniProtKB-KW"/>
</dbReference>
<reference evidence="2" key="1">
    <citation type="journal article" date="2014" name="Int. J. Syst. Evol. Microbiol.">
        <title>Complete genome sequence of Corynebacterium casei LMG S-19264T (=DSM 44701T), isolated from a smear-ripened cheese.</title>
        <authorList>
            <consortium name="US DOE Joint Genome Institute (JGI-PGF)"/>
            <person name="Walter F."/>
            <person name="Albersmeier A."/>
            <person name="Kalinowski J."/>
            <person name="Ruckert C."/>
        </authorList>
    </citation>
    <scope>NUCLEOTIDE SEQUENCE</scope>
    <source>
        <strain evidence="2">VKM Ac-1447</strain>
    </source>
</reference>
<keyword evidence="3" id="KW-1185">Reference proteome</keyword>
<keyword evidence="2" id="KW-0547">Nucleotide-binding</keyword>
<evidence type="ECO:0000313" key="2">
    <source>
        <dbReference type="EMBL" id="GLJ80356.1"/>
    </source>
</evidence>
<protein>
    <submittedName>
        <fullName evidence="2">ABC transporter ATP-binding protein</fullName>
    </submittedName>
</protein>
<dbReference type="AlphaFoldDB" id="A0A9W6M3U0"/>
<dbReference type="Proteomes" id="UP001142317">
    <property type="component" value="Unassembled WGS sequence"/>
</dbReference>
<reference evidence="2" key="2">
    <citation type="submission" date="2023-01" db="EMBL/GenBank/DDBJ databases">
        <authorList>
            <person name="Sun Q."/>
            <person name="Evtushenko L."/>
        </authorList>
    </citation>
    <scope>NUCLEOTIDE SEQUENCE</scope>
    <source>
        <strain evidence="2">VKM Ac-1447</strain>
    </source>
</reference>